<dbReference type="InterPro" id="IPR055170">
    <property type="entry name" value="GFO_IDH_MocA-like_dom"/>
</dbReference>
<feature type="domain" description="Gfo/Idh/MocA-like oxidoreductase N-terminal" evidence="2">
    <location>
        <begin position="29"/>
        <end position="147"/>
    </location>
</feature>
<keyword evidence="1" id="KW-0732">Signal</keyword>
<proteinExistence type="predicted"/>
<name>A0ABS6X2U0_9BACT</name>
<accession>A0ABS6X2U0</accession>
<comment type="caution">
    <text evidence="4">The sequence shown here is derived from an EMBL/GenBank/DDBJ whole genome shotgun (WGS) entry which is preliminary data.</text>
</comment>
<dbReference type="EMBL" id="JAHWGL010000065">
    <property type="protein sequence ID" value="MBW3129812.1"/>
    <property type="molecule type" value="Genomic_DNA"/>
</dbReference>
<evidence type="ECO:0000313" key="4">
    <source>
        <dbReference type="EMBL" id="MBW3129812.1"/>
    </source>
</evidence>
<reference evidence="4 5" key="1">
    <citation type="submission" date="2021-07" db="EMBL/GenBank/DDBJ databases">
        <title>Hymenobacter profundi sp. nov., isolated from deep-sea water.</title>
        <authorList>
            <person name="Kim M.K."/>
        </authorList>
    </citation>
    <scope>NUCLEOTIDE SEQUENCE [LARGE SCALE GENOMIC DNA]</scope>
    <source>
        <strain evidence="4 5">M2</strain>
    </source>
</reference>
<dbReference type="PANTHER" id="PTHR43377">
    <property type="entry name" value="BILIVERDIN REDUCTASE A"/>
    <property type="match status" value="1"/>
</dbReference>
<keyword evidence="5" id="KW-1185">Reference proteome</keyword>
<organism evidence="4 5">
    <name type="scientific">Hymenobacter profundi</name>
    <dbReference type="NCBI Taxonomy" id="1982110"/>
    <lineage>
        <taxon>Bacteria</taxon>
        <taxon>Pseudomonadati</taxon>
        <taxon>Bacteroidota</taxon>
        <taxon>Cytophagia</taxon>
        <taxon>Cytophagales</taxon>
        <taxon>Hymenobacteraceae</taxon>
        <taxon>Hymenobacter</taxon>
    </lineage>
</organism>
<protein>
    <submittedName>
        <fullName evidence="4">Gfo/Idh/MocA family oxidoreductase</fullName>
    </submittedName>
</protein>
<sequence length="367" mass="40391">MPRTILLVLLLLLGSIAAANATSLAPAPIRVGIAGLTHAHVHVLLGRAQRGDVVIVGIAEPNRDLAQRLTKQYGLSMKLVYPTLEEMLVKTKPQAVTAFNSIYDHLAVVQACAPRGVHVMVEKPLAVSVDHARQMAALANKHHIHLLTNYETSWYGTNHRAYELVTQQKTIGDIRKMVVHDGHQGPKAINVNPEFLEWLTDPVQNGGGALIDFGCYGADLMTWLMQGQRPQSVTAVTQHLQPQVYPRVDDEATIVVTYPHAQGIIQASWNWPYSRKDMEIYGQTGAVFALDSRQLRVRPTEKAAPQELTIAAPKAPYDEPFAYLAAVVRGDIQEDKLSSLDTNLIVVEILDAARQSAKEGKTIFLSK</sequence>
<dbReference type="Pfam" id="PF22725">
    <property type="entry name" value="GFO_IDH_MocA_C3"/>
    <property type="match status" value="1"/>
</dbReference>
<evidence type="ECO:0000259" key="3">
    <source>
        <dbReference type="Pfam" id="PF22725"/>
    </source>
</evidence>
<dbReference type="InterPro" id="IPR000683">
    <property type="entry name" value="Gfo/Idh/MocA-like_OxRdtase_N"/>
</dbReference>
<dbReference type="RefSeq" id="WP_219159824.1">
    <property type="nucleotide sequence ID" value="NZ_JAHWGL010000065.1"/>
</dbReference>
<evidence type="ECO:0000256" key="1">
    <source>
        <dbReference type="SAM" id="SignalP"/>
    </source>
</evidence>
<feature type="domain" description="GFO/IDH/MocA-like oxidoreductase" evidence="3">
    <location>
        <begin position="167"/>
        <end position="287"/>
    </location>
</feature>
<dbReference type="Proteomes" id="UP000826188">
    <property type="component" value="Unassembled WGS sequence"/>
</dbReference>
<dbReference type="Pfam" id="PF01408">
    <property type="entry name" value="GFO_IDH_MocA"/>
    <property type="match status" value="1"/>
</dbReference>
<feature type="chain" id="PRO_5045403803" evidence="1">
    <location>
        <begin position="22"/>
        <end position="367"/>
    </location>
</feature>
<feature type="signal peptide" evidence="1">
    <location>
        <begin position="1"/>
        <end position="21"/>
    </location>
</feature>
<evidence type="ECO:0000313" key="5">
    <source>
        <dbReference type="Proteomes" id="UP000826188"/>
    </source>
</evidence>
<evidence type="ECO:0000259" key="2">
    <source>
        <dbReference type="Pfam" id="PF01408"/>
    </source>
</evidence>
<dbReference type="InterPro" id="IPR051450">
    <property type="entry name" value="Gfo/Idh/MocA_Oxidoreductases"/>
</dbReference>
<dbReference type="PANTHER" id="PTHR43377:SF1">
    <property type="entry name" value="BILIVERDIN REDUCTASE A"/>
    <property type="match status" value="1"/>
</dbReference>
<gene>
    <name evidence="4" type="ORF">KYK14_14705</name>
</gene>